<feature type="region of interest" description="Disordered" evidence="1">
    <location>
        <begin position="201"/>
        <end position="240"/>
    </location>
</feature>
<dbReference type="OrthoDB" id="7724415at2"/>
<dbReference type="Proteomes" id="UP000237968">
    <property type="component" value="Unassembled WGS sequence"/>
</dbReference>
<dbReference type="AlphaFoldDB" id="A0A2S9YES7"/>
<dbReference type="PANTHER" id="PTHR37625:SF4">
    <property type="entry name" value="OUTER MEMBRANE LIPOPROTEIN"/>
    <property type="match status" value="1"/>
</dbReference>
<dbReference type="RefSeq" id="WP_106390882.1">
    <property type="nucleotide sequence ID" value="NZ_PVNK01000074.1"/>
</dbReference>
<keyword evidence="2" id="KW-0449">Lipoprotein</keyword>
<dbReference type="InterPro" id="IPR038706">
    <property type="entry name" value="Type_VI_SciN-like_sf"/>
</dbReference>
<dbReference type="Gene3D" id="2.60.40.4150">
    <property type="entry name" value="Type VI secretion system, lipoprotein SciN"/>
    <property type="match status" value="1"/>
</dbReference>
<keyword evidence="3" id="KW-1185">Reference proteome</keyword>
<organism evidence="2 3">
    <name type="scientific">Enhygromyxa salina</name>
    <dbReference type="NCBI Taxonomy" id="215803"/>
    <lineage>
        <taxon>Bacteria</taxon>
        <taxon>Pseudomonadati</taxon>
        <taxon>Myxococcota</taxon>
        <taxon>Polyangia</taxon>
        <taxon>Nannocystales</taxon>
        <taxon>Nannocystaceae</taxon>
        <taxon>Enhygromyxa</taxon>
    </lineage>
</organism>
<dbReference type="EMBL" id="PVNK01000074">
    <property type="protein sequence ID" value="PRQ03603.1"/>
    <property type="molecule type" value="Genomic_DNA"/>
</dbReference>
<name>A0A2S9YES7_9BACT</name>
<dbReference type="InterPro" id="IPR017734">
    <property type="entry name" value="T6SS_SciN"/>
</dbReference>
<evidence type="ECO:0000313" key="3">
    <source>
        <dbReference type="Proteomes" id="UP000237968"/>
    </source>
</evidence>
<comment type="caution">
    <text evidence="2">The sequence shown here is derived from an EMBL/GenBank/DDBJ whole genome shotgun (WGS) entry which is preliminary data.</text>
</comment>
<evidence type="ECO:0000313" key="2">
    <source>
        <dbReference type="EMBL" id="PRQ03603.1"/>
    </source>
</evidence>
<accession>A0A2S9YES7</accession>
<dbReference type="PANTHER" id="PTHR37625">
    <property type="entry name" value="OUTER MEMBRANE LIPOPROTEIN-RELATED"/>
    <property type="match status" value="1"/>
</dbReference>
<reference evidence="2 3" key="1">
    <citation type="submission" date="2018-03" db="EMBL/GenBank/DDBJ databases">
        <title>Draft Genome Sequences of the Obligatory Marine Myxobacteria Enhygromyxa salina SWB005.</title>
        <authorList>
            <person name="Poehlein A."/>
            <person name="Moghaddam J.A."/>
            <person name="Harms H."/>
            <person name="Alanjari M."/>
            <person name="Koenig G.M."/>
            <person name="Daniel R."/>
            <person name="Schaeberle T.F."/>
        </authorList>
    </citation>
    <scope>NUCLEOTIDE SEQUENCE [LARGE SCALE GENOMIC DNA]</scope>
    <source>
        <strain evidence="2 3">SWB005</strain>
    </source>
</reference>
<evidence type="ECO:0000256" key="1">
    <source>
        <dbReference type="SAM" id="MobiDB-lite"/>
    </source>
</evidence>
<gene>
    <name evidence="2" type="ORF">ENSA5_14060</name>
</gene>
<proteinExistence type="predicted"/>
<dbReference type="Pfam" id="PF12790">
    <property type="entry name" value="T6SS-SciN"/>
    <property type="match status" value="1"/>
</dbReference>
<dbReference type="NCBIfam" id="TIGR03352">
    <property type="entry name" value="VI_chp_3"/>
    <property type="match status" value="1"/>
</dbReference>
<protein>
    <submittedName>
        <fullName evidence="2">Type VI secretion lipoprotein</fullName>
    </submittedName>
</protein>
<sequence length="240" mass="26891">MPLVPETARTQPRSSLARVRRKGRLASALGLATSLTLTLSLGACKNNNKDTCTPDDYVYEEIALYVQASPDLNLDEEGNPLPTVVRIYQLSGDLATRSLDFTELWEDHEAALGDEYISDKEFQIYPDSDELIKITPEDGARYILAFGVFQQPVGNTWYRVYEVPNSYGQQACELQSEDKDPASLGEPCMYLYMERNQIDGGKNVPPGFDEDKVETACTPLYTPKTKTVEEDDDKKKGKDK</sequence>